<accession>A0A098S3A1</accession>
<gene>
    <name evidence="1" type="ORF">IX84_22235</name>
</gene>
<protein>
    <submittedName>
        <fullName evidence="1">Uncharacterized protein</fullName>
    </submittedName>
</protein>
<name>A0A098S3A1_9BACT</name>
<dbReference type="Proteomes" id="UP000029736">
    <property type="component" value="Unassembled WGS sequence"/>
</dbReference>
<sequence>MGILVINGLLHQKNLLFLQVVGMLVLHIRPQKEILRKLPFFEDMRMMAHVIPLLLCQKENGY</sequence>
<dbReference type="EMBL" id="JPOS01000080">
    <property type="protein sequence ID" value="KGE86283.1"/>
    <property type="molecule type" value="Genomic_DNA"/>
</dbReference>
<keyword evidence="2" id="KW-1185">Reference proteome</keyword>
<comment type="caution">
    <text evidence="1">The sequence shown here is derived from an EMBL/GenBank/DDBJ whole genome shotgun (WGS) entry which is preliminary data.</text>
</comment>
<evidence type="ECO:0000313" key="1">
    <source>
        <dbReference type="EMBL" id="KGE86283.1"/>
    </source>
</evidence>
<evidence type="ECO:0000313" key="2">
    <source>
        <dbReference type="Proteomes" id="UP000029736"/>
    </source>
</evidence>
<reference evidence="1 2" key="1">
    <citation type="journal article" date="2014" name="Int. J. Syst. Evol. Microbiol.">
        <title>Phaeodactylibacter xiamenensis gen. nov., sp. nov., a member of the family Saprospiraceae isolated from the marine alga Phaeodactylum tricornutum.</title>
        <authorList>
            <person name="Chen Z.Jr."/>
            <person name="Lei X."/>
            <person name="Lai Q."/>
            <person name="Li Y."/>
            <person name="Zhang B."/>
            <person name="Zhang J."/>
            <person name="Zhang H."/>
            <person name="Yang L."/>
            <person name="Zheng W."/>
            <person name="Tian Y."/>
            <person name="Yu Z."/>
            <person name="Xu H.Jr."/>
            <person name="Zheng T."/>
        </authorList>
    </citation>
    <scope>NUCLEOTIDE SEQUENCE [LARGE SCALE GENOMIC DNA]</scope>
    <source>
        <strain evidence="1 2">KD52</strain>
    </source>
</reference>
<organism evidence="1 2">
    <name type="scientific">Phaeodactylibacter xiamenensis</name>
    <dbReference type="NCBI Taxonomy" id="1524460"/>
    <lineage>
        <taxon>Bacteria</taxon>
        <taxon>Pseudomonadati</taxon>
        <taxon>Bacteroidota</taxon>
        <taxon>Saprospiria</taxon>
        <taxon>Saprospirales</taxon>
        <taxon>Haliscomenobacteraceae</taxon>
        <taxon>Phaeodactylibacter</taxon>
    </lineage>
</organism>
<proteinExistence type="predicted"/>
<dbReference type="AlphaFoldDB" id="A0A098S3A1"/>